<evidence type="ECO:0000256" key="1">
    <source>
        <dbReference type="ARBA" id="ARBA00008791"/>
    </source>
</evidence>
<organism evidence="3 4">
    <name type="scientific">Arthrobacter flavus</name>
    <dbReference type="NCBI Taxonomy" id="95172"/>
    <lineage>
        <taxon>Bacteria</taxon>
        <taxon>Bacillati</taxon>
        <taxon>Actinomycetota</taxon>
        <taxon>Actinomycetes</taxon>
        <taxon>Micrococcales</taxon>
        <taxon>Micrococcaceae</taxon>
        <taxon>Arthrobacter</taxon>
    </lineage>
</organism>
<name>A0ABW4QBV3_9MICC</name>
<dbReference type="PANTHER" id="PTHR46268:SF6">
    <property type="entry name" value="UNIVERSAL STRESS PROTEIN UP12"/>
    <property type="match status" value="1"/>
</dbReference>
<dbReference type="InterPro" id="IPR014729">
    <property type="entry name" value="Rossmann-like_a/b/a_fold"/>
</dbReference>
<dbReference type="InterPro" id="IPR006016">
    <property type="entry name" value="UspA"/>
</dbReference>
<dbReference type="InterPro" id="IPR006015">
    <property type="entry name" value="Universal_stress_UspA"/>
</dbReference>
<dbReference type="PRINTS" id="PR01438">
    <property type="entry name" value="UNVRSLSTRESS"/>
</dbReference>
<dbReference type="EMBL" id="JBHUGA010000067">
    <property type="protein sequence ID" value="MFD1848165.1"/>
    <property type="molecule type" value="Genomic_DNA"/>
</dbReference>
<evidence type="ECO:0000313" key="4">
    <source>
        <dbReference type="Proteomes" id="UP001597307"/>
    </source>
</evidence>
<keyword evidence="4" id="KW-1185">Reference proteome</keyword>
<evidence type="ECO:0000259" key="2">
    <source>
        <dbReference type="Pfam" id="PF00582"/>
    </source>
</evidence>
<proteinExistence type="inferred from homology"/>
<comment type="caution">
    <text evidence="3">The sequence shown here is derived from an EMBL/GenBank/DDBJ whole genome shotgun (WGS) entry which is preliminary data.</text>
</comment>
<dbReference type="SUPFAM" id="SSF52402">
    <property type="entry name" value="Adenine nucleotide alpha hydrolases-like"/>
    <property type="match status" value="2"/>
</dbReference>
<dbReference type="Proteomes" id="UP001597307">
    <property type="component" value="Unassembled WGS sequence"/>
</dbReference>
<dbReference type="RefSeq" id="WP_343881676.1">
    <property type="nucleotide sequence ID" value="NZ_BAAAIJ010000059.1"/>
</dbReference>
<accession>A0ABW4QBV3</accession>
<dbReference type="PANTHER" id="PTHR46268">
    <property type="entry name" value="STRESS RESPONSE PROTEIN NHAX"/>
    <property type="match status" value="1"/>
</dbReference>
<evidence type="ECO:0000313" key="3">
    <source>
        <dbReference type="EMBL" id="MFD1848165.1"/>
    </source>
</evidence>
<dbReference type="Gene3D" id="3.40.50.620">
    <property type="entry name" value="HUPs"/>
    <property type="match status" value="2"/>
</dbReference>
<gene>
    <name evidence="3" type="ORF">ACFSFX_16390</name>
</gene>
<dbReference type="Pfam" id="PF00582">
    <property type="entry name" value="Usp"/>
    <property type="match status" value="2"/>
</dbReference>
<protein>
    <submittedName>
        <fullName evidence="3">Universal stress protein</fullName>
    </submittedName>
</protein>
<reference evidence="4" key="1">
    <citation type="journal article" date="2019" name="Int. J. Syst. Evol. Microbiol.">
        <title>The Global Catalogue of Microorganisms (GCM) 10K type strain sequencing project: providing services to taxonomists for standard genome sequencing and annotation.</title>
        <authorList>
            <consortium name="The Broad Institute Genomics Platform"/>
            <consortium name="The Broad Institute Genome Sequencing Center for Infectious Disease"/>
            <person name="Wu L."/>
            <person name="Ma J."/>
        </authorList>
    </citation>
    <scope>NUCLEOTIDE SEQUENCE [LARGE SCALE GENOMIC DNA]</scope>
    <source>
        <strain evidence="4">JCM 11496</strain>
    </source>
</reference>
<sequence length="287" mass="29788">MESSKPIAVATTDNARGQAAVAWAAARADRSGVPLIIVHVVDDRWVTEPIPWTDSLLASGQKLLDTAAQRVRGSTGVDITTKLLEGGVAEALGEFSANVSMLVVGSGSAHLGGALTDRALQIAATVTCPVAVIGDHADNGMGVVVGVDGSEESIQAVAFAAAEADRDGQELIVVYSLNTPNHLLDKGLLSPTLDKALEEEEQVVLSETVSGVREDYPGLLVRKVMVTDAKPVAALVLTAAGARLLVLGSRGRGGFRRLLLGSTAHGVLGHLPCPTVITPIHKVRHED</sequence>
<feature type="domain" description="UspA" evidence="2">
    <location>
        <begin position="143"/>
        <end position="278"/>
    </location>
</feature>
<comment type="similarity">
    <text evidence="1">Belongs to the universal stress protein A family.</text>
</comment>
<feature type="domain" description="UspA" evidence="2">
    <location>
        <begin position="5"/>
        <end position="133"/>
    </location>
</feature>